<dbReference type="OrthoDB" id="8582409at2"/>
<dbReference type="Proteomes" id="UP000199093">
    <property type="component" value="Unassembled WGS sequence"/>
</dbReference>
<dbReference type="SUPFAM" id="SSF46689">
    <property type="entry name" value="Homeodomain-like"/>
    <property type="match status" value="1"/>
</dbReference>
<dbReference type="GO" id="GO:0003677">
    <property type="term" value="F:DNA binding"/>
    <property type="evidence" value="ECO:0007669"/>
    <property type="project" value="InterPro"/>
</dbReference>
<organism evidence="2 3">
    <name type="scientific">Salipiger marinus</name>
    <dbReference type="NCBI Taxonomy" id="555512"/>
    <lineage>
        <taxon>Bacteria</taxon>
        <taxon>Pseudomonadati</taxon>
        <taxon>Pseudomonadota</taxon>
        <taxon>Alphaproteobacteria</taxon>
        <taxon>Rhodobacterales</taxon>
        <taxon>Roseobacteraceae</taxon>
        <taxon>Salipiger</taxon>
    </lineage>
</organism>
<dbReference type="InterPro" id="IPR009057">
    <property type="entry name" value="Homeodomain-like_sf"/>
</dbReference>
<dbReference type="STRING" id="555512.SAMN04487993_100746"/>
<dbReference type="EMBL" id="FNEJ01000007">
    <property type="protein sequence ID" value="SDI60187.1"/>
    <property type="molecule type" value="Genomic_DNA"/>
</dbReference>
<dbReference type="Gene3D" id="1.10.10.10">
    <property type="entry name" value="Winged helix-like DNA-binding domain superfamily/Winged helix DNA-binding domain"/>
    <property type="match status" value="1"/>
</dbReference>
<sequence length="288" mass="31993">MSQGFASYAEARLDEFVGRIEAGLPRLPKQEAKVAQYFLLNLPSISFETGKSIAQKAGVAEITVGRMLRRFGCAGMKEFKAMLLQHYSVSAESFPDDGADLPPDWQEQMNAELRAVRTVYAKINTPAFQAAERHLREAEEVYVTGFQTVRGLAEDVARRLALARPRVRFLSGHDSMLSEWLDPPAPGTSCLLIIDVIPYAAECETLARLAREQGRSVVVVTDEYCHWAHDVTEAVINTPSKTGLFLESILGLNAATSLLIHATATAPGRDIPQRLRDWKRLAHRINIF</sequence>
<name>A0A1G8LXH2_9RHOB</name>
<dbReference type="PANTHER" id="PTHR30514">
    <property type="entry name" value="GLUCOKINASE"/>
    <property type="match status" value="1"/>
</dbReference>
<evidence type="ECO:0000313" key="2">
    <source>
        <dbReference type="EMBL" id="SDI60187.1"/>
    </source>
</evidence>
<dbReference type="RefSeq" id="WP_089846214.1">
    <property type="nucleotide sequence ID" value="NZ_FNEJ01000007.1"/>
</dbReference>
<dbReference type="Gene3D" id="3.40.50.10490">
    <property type="entry name" value="Glucose-6-phosphate isomerase like protein, domain 1"/>
    <property type="match status" value="1"/>
</dbReference>
<dbReference type="InterPro" id="IPR047640">
    <property type="entry name" value="RpiR-like"/>
</dbReference>
<dbReference type="SUPFAM" id="SSF53697">
    <property type="entry name" value="SIS domain"/>
    <property type="match status" value="1"/>
</dbReference>
<dbReference type="Pfam" id="PF01418">
    <property type="entry name" value="HTH_6"/>
    <property type="match status" value="1"/>
</dbReference>
<protein>
    <submittedName>
        <fullName evidence="2">Transcriptional regulator, RpiR family</fullName>
    </submittedName>
</protein>
<reference evidence="2 3" key="1">
    <citation type="submission" date="2016-10" db="EMBL/GenBank/DDBJ databases">
        <authorList>
            <person name="de Groot N.N."/>
        </authorList>
    </citation>
    <scope>NUCLEOTIDE SEQUENCE [LARGE SCALE GENOMIC DNA]</scope>
    <source>
        <strain evidence="2 3">DSM 26424</strain>
    </source>
</reference>
<gene>
    <name evidence="2" type="ORF">SAMN04487993_100746</name>
</gene>
<feature type="domain" description="HTH rpiR-type" evidence="1">
    <location>
        <begin position="14"/>
        <end position="90"/>
    </location>
</feature>
<dbReference type="PANTHER" id="PTHR30514:SF18">
    <property type="entry name" value="RPIR-FAMILY TRANSCRIPTIONAL REGULATOR"/>
    <property type="match status" value="1"/>
</dbReference>
<dbReference type="InterPro" id="IPR046348">
    <property type="entry name" value="SIS_dom_sf"/>
</dbReference>
<dbReference type="AlphaFoldDB" id="A0A1G8LXH2"/>
<evidence type="ECO:0000259" key="1">
    <source>
        <dbReference type="PROSITE" id="PS51071"/>
    </source>
</evidence>
<proteinExistence type="predicted"/>
<dbReference type="GO" id="GO:0097367">
    <property type="term" value="F:carbohydrate derivative binding"/>
    <property type="evidence" value="ECO:0007669"/>
    <property type="project" value="InterPro"/>
</dbReference>
<dbReference type="PROSITE" id="PS51071">
    <property type="entry name" value="HTH_RPIR"/>
    <property type="match status" value="1"/>
</dbReference>
<dbReference type="InterPro" id="IPR000281">
    <property type="entry name" value="HTH_RpiR"/>
</dbReference>
<dbReference type="GO" id="GO:0003700">
    <property type="term" value="F:DNA-binding transcription factor activity"/>
    <property type="evidence" value="ECO:0007669"/>
    <property type="project" value="InterPro"/>
</dbReference>
<evidence type="ECO:0000313" key="3">
    <source>
        <dbReference type="Proteomes" id="UP000199093"/>
    </source>
</evidence>
<dbReference type="GO" id="GO:1901135">
    <property type="term" value="P:carbohydrate derivative metabolic process"/>
    <property type="evidence" value="ECO:0007669"/>
    <property type="project" value="InterPro"/>
</dbReference>
<dbReference type="InterPro" id="IPR036388">
    <property type="entry name" value="WH-like_DNA-bd_sf"/>
</dbReference>
<keyword evidence="3" id="KW-1185">Reference proteome</keyword>
<accession>A0A1G8LXH2</accession>